<keyword evidence="4" id="KW-0238">DNA-binding</keyword>
<dbReference type="InterPro" id="IPR011006">
    <property type="entry name" value="CheY-like_superfamily"/>
</dbReference>
<feature type="domain" description="Response regulatory" evidence="7">
    <location>
        <begin position="3"/>
        <end position="117"/>
    </location>
</feature>
<evidence type="ECO:0000313" key="8">
    <source>
        <dbReference type="EMBL" id="NEZ57340.1"/>
    </source>
</evidence>
<dbReference type="PROSITE" id="PS50110">
    <property type="entry name" value="RESPONSE_REGULATORY"/>
    <property type="match status" value="1"/>
</dbReference>
<evidence type="ECO:0000256" key="2">
    <source>
        <dbReference type="ARBA" id="ARBA00023012"/>
    </source>
</evidence>
<keyword evidence="5" id="KW-0804">Transcription</keyword>
<feature type="modified residue" description="4-aspartylphosphate" evidence="6">
    <location>
        <position position="52"/>
    </location>
</feature>
<evidence type="ECO:0000256" key="5">
    <source>
        <dbReference type="ARBA" id="ARBA00023163"/>
    </source>
</evidence>
<keyword evidence="3" id="KW-0805">Transcription regulation</keyword>
<dbReference type="GO" id="GO:0000156">
    <property type="term" value="F:phosphorelay response regulator activity"/>
    <property type="evidence" value="ECO:0007669"/>
    <property type="project" value="TreeGrafter"/>
</dbReference>
<keyword evidence="2" id="KW-0902">Two-component regulatory system</keyword>
<dbReference type="GO" id="GO:0032993">
    <property type="term" value="C:protein-DNA complex"/>
    <property type="evidence" value="ECO:0007669"/>
    <property type="project" value="TreeGrafter"/>
</dbReference>
<dbReference type="GO" id="GO:0000976">
    <property type="term" value="F:transcription cis-regulatory region binding"/>
    <property type="evidence" value="ECO:0007669"/>
    <property type="project" value="TreeGrafter"/>
</dbReference>
<dbReference type="RefSeq" id="WP_163699411.1">
    <property type="nucleotide sequence ID" value="NZ_QXHD01000004.1"/>
</dbReference>
<dbReference type="SUPFAM" id="SSF52172">
    <property type="entry name" value="CheY-like"/>
    <property type="match status" value="1"/>
</dbReference>
<keyword evidence="1 6" id="KW-0597">Phosphoprotein</keyword>
<evidence type="ECO:0000256" key="3">
    <source>
        <dbReference type="ARBA" id="ARBA00023015"/>
    </source>
</evidence>
<protein>
    <submittedName>
        <fullName evidence="8">Response regulator</fullName>
    </submittedName>
</protein>
<dbReference type="GO" id="GO:0006355">
    <property type="term" value="P:regulation of DNA-templated transcription"/>
    <property type="evidence" value="ECO:0007669"/>
    <property type="project" value="TreeGrafter"/>
</dbReference>
<dbReference type="PANTHER" id="PTHR48111">
    <property type="entry name" value="REGULATOR OF RPOS"/>
    <property type="match status" value="1"/>
</dbReference>
<dbReference type="Gene3D" id="3.40.50.2300">
    <property type="match status" value="1"/>
</dbReference>
<organism evidence="8 9">
    <name type="scientific">Adonisia turfae CCMR0081</name>
    <dbReference type="NCBI Taxonomy" id="2292702"/>
    <lineage>
        <taxon>Bacteria</taxon>
        <taxon>Bacillati</taxon>
        <taxon>Cyanobacteriota</taxon>
        <taxon>Adonisia</taxon>
        <taxon>Adonisia turfae</taxon>
    </lineage>
</organism>
<dbReference type="SMART" id="SM00448">
    <property type="entry name" value="REC"/>
    <property type="match status" value="1"/>
</dbReference>
<evidence type="ECO:0000256" key="4">
    <source>
        <dbReference type="ARBA" id="ARBA00023125"/>
    </source>
</evidence>
<evidence type="ECO:0000259" key="7">
    <source>
        <dbReference type="PROSITE" id="PS50110"/>
    </source>
</evidence>
<dbReference type="AlphaFoldDB" id="A0A6M0RN87"/>
<evidence type="ECO:0000256" key="1">
    <source>
        <dbReference type="ARBA" id="ARBA00022553"/>
    </source>
</evidence>
<reference evidence="8 9" key="1">
    <citation type="journal article" date="2020" name="Microb. Ecol.">
        <title>Ecogenomics of the Marine Benthic Filamentous Cyanobacterium Adonisia.</title>
        <authorList>
            <person name="Walter J.M."/>
            <person name="Coutinho F.H."/>
            <person name="Leomil L."/>
            <person name="Hargreaves P.I."/>
            <person name="Campeao M.E."/>
            <person name="Vieira V.V."/>
            <person name="Silva B.S."/>
            <person name="Fistarol G.O."/>
            <person name="Salomon P.S."/>
            <person name="Sawabe T."/>
            <person name="Mino S."/>
            <person name="Hosokawa M."/>
            <person name="Miyashita H."/>
            <person name="Maruyama F."/>
            <person name="van Verk M.C."/>
            <person name="Dutilh B.E."/>
            <person name="Thompson C.C."/>
            <person name="Thompson F.L."/>
        </authorList>
    </citation>
    <scope>NUCLEOTIDE SEQUENCE [LARGE SCALE GENOMIC DNA]</scope>
    <source>
        <strain evidence="8 9">CCMR0081</strain>
    </source>
</reference>
<proteinExistence type="predicted"/>
<name>A0A6M0RN87_9CYAN</name>
<dbReference type="InterPro" id="IPR039420">
    <property type="entry name" value="WalR-like"/>
</dbReference>
<dbReference type="EMBL" id="QXHD01000004">
    <property type="protein sequence ID" value="NEZ57340.1"/>
    <property type="molecule type" value="Genomic_DNA"/>
</dbReference>
<evidence type="ECO:0000313" key="9">
    <source>
        <dbReference type="Proteomes" id="UP000481033"/>
    </source>
</evidence>
<accession>A0A6M0RN87</accession>
<gene>
    <name evidence="8" type="ORF">DXZ20_17010</name>
</gene>
<keyword evidence="9" id="KW-1185">Reference proteome</keyword>
<dbReference type="Pfam" id="PF00072">
    <property type="entry name" value="Response_reg"/>
    <property type="match status" value="1"/>
</dbReference>
<evidence type="ECO:0000256" key="6">
    <source>
        <dbReference type="PROSITE-ProRule" id="PRU00169"/>
    </source>
</evidence>
<dbReference type="PANTHER" id="PTHR48111:SF1">
    <property type="entry name" value="TWO-COMPONENT RESPONSE REGULATOR ORR33"/>
    <property type="match status" value="1"/>
</dbReference>
<dbReference type="Proteomes" id="UP000481033">
    <property type="component" value="Unassembled WGS sequence"/>
</dbReference>
<sequence>MASILIIEDEPHAVSFLSKGLQQLGHRTLAVNNEERAIPLALSDMFDLVLLDLVLPELDSVSILGAIRAQNLQVPVIVVTALSSEEERLRALFLGANEYLAKPFSFERLMAYIHTYV</sequence>
<dbReference type="InterPro" id="IPR001789">
    <property type="entry name" value="Sig_transdc_resp-reg_receiver"/>
</dbReference>
<comment type="caution">
    <text evidence="8">The sequence shown here is derived from an EMBL/GenBank/DDBJ whole genome shotgun (WGS) entry which is preliminary data.</text>
</comment>
<dbReference type="GO" id="GO:0005829">
    <property type="term" value="C:cytosol"/>
    <property type="evidence" value="ECO:0007669"/>
    <property type="project" value="TreeGrafter"/>
</dbReference>